<dbReference type="OrthoDB" id="14727at2"/>
<protein>
    <submittedName>
        <fullName evidence="2">Metal-binding protein</fullName>
    </submittedName>
</protein>
<feature type="chain" id="PRO_5007509489" evidence="1">
    <location>
        <begin position="20"/>
        <end position="159"/>
    </location>
</feature>
<dbReference type="Proteomes" id="UP000076077">
    <property type="component" value="Chromosome"/>
</dbReference>
<sequence length="159" mass="17342">MYRKLFAAGLLLLALTSCAEEKKPAVEDIPLTTYKSASCGCCTLWIDHARDNGFAVTAMDVDDLNGVKNRHGIDPRFQSCHTSVSPEGYIFEGHIPAKLVRRFLQNPPEGAKGLAVPAMPPGSPGMEMGDRFVPYQVLQINADGSHSVYAEINTADQQY</sequence>
<dbReference type="EMBL" id="CP014864">
    <property type="protein sequence ID" value="AMX03337.1"/>
    <property type="molecule type" value="Genomic_DNA"/>
</dbReference>
<feature type="signal peptide" evidence="1">
    <location>
        <begin position="1"/>
        <end position="19"/>
    </location>
</feature>
<keyword evidence="3" id="KW-1185">Reference proteome</keyword>
<proteinExistence type="predicted"/>
<evidence type="ECO:0000256" key="1">
    <source>
        <dbReference type="SAM" id="SignalP"/>
    </source>
</evidence>
<dbReference type="Pfam" id="PF04214">
    <property type="entry name" value="DUF411"/>
    <property type="match status" value="1"/>
</dbReference>
<reference evidence="3" key="1">
    <citation type="submission" date="2016-03" db="EMBL/GenBank/DDBJ databases">
        <authorList>
            <person name="Lee Y.-S."/>
            <person name="Choi Y.-L."/>
        </authorList>
    </citation>
    <scope>NUCLEOTIDE SEQUENCE [LARGE SCALE GENOMIC DNA]</scope>
    <source>
        <strain evidence="3">DAU221</strain>
    </source>
</reference>
<dbReference type="PROSITE" id="PS51257">
    <property type="entry name" value="PROKAR_LIPOPROTEIN"/>
    <property type="match status" value="1"/>
</dbReference>
<keyword evidence="1" id="KW-0732">Signal</keyword>
<accession>A0A143HPB4</accession>
<dbReference type="GeneID" id="76608918"/>
<organism evidence="2 3">
    <name type="scientific">Microbulbifer thermotolerans</name>
    <dbReference type="NCBI Taxonomy" id="252514"/>
    <lineage>
        <taxon>Bacteria</taxon>
        <taxon>Pseudomonadati</taxon>
        <taxon>Pseudomonadota</taxon>
        <taxon>Gammaproteobacteria</taxon>
        <taxon>Cellvibrionales</taxon>
        <taxon>Microbulbiferaceae</taxon>
        <taxon>Microbulbifer</taxon>
    </lineage>
</organism>
<dbReference type="InterPro" id="IPR007332">
    <property type="entry name" value="DUF411"/>
</dbReference>
<dbReference type="AlphaFoldDB" id="A0A143HPB4"/>
<dbReference type="KEGG" id="mthd:A3224_12780"/>
<evidence type="ECO:0000313" key="3">
    <source>
        <dbReference type="Proteomes" id="UP000076077"/>
    </source>
</evidence>
<gene>
    <name evidence="2" type="ORF">A3224_12780</name>
</gene>
<dbReference type="RefSeq" id="WP_067155331.1">
    <property type="nucleotide sequence ID" value="NZ_CP014864.1"/>
</dbReference>
<evidence type="ECO:0000313" key="2">
    <source>
        <dbReference type="EMBL" id="AMX03337.1"/>
    </source>
</evidence>
<name>A0A143HPB4_MICTH</name>
<dbReference type="STRING" id="252514.A3224_12780"/>